<evidence type="ECO:0000313" key="7">
    <source>
        <dbReference type="Proteomes" id="UP001432027"/>
    </source>
</evidence>
<name>A0AAV5TGD0_9BILA</name>
<keyword evidence="7" id="KW-1185">Reference proteome</keyword>
<dbReference type="AlphaFoldDB" id="A0AAV5TGD0"/>
<gene>
    <name evidence="6" type="ORF">PENTCL1PPCAC_15409</name>
</gene>
<dbReference type="GO" id="GO:0003700">
    <property type="term" value="F:DNA-binding transcription factor activity"/>
    <property type="evidence" value="ECO:0007669"/>
    <property type="project" value="TreeGrafter"/>
</dbReference>
<feature type="domain" description="NR LBD" evidence="5">
    <location>
        <begin position="138"/>
        <end position="319"/>
    </location>
</feature>
<evidence type="ECO:0000256" key="1">
    <source>
        <dbReference type="ARBA" id="ARBA00023015"/>
    </source>
</evidence>
<dbReference type="PANTHER" id="PTHR46011:SF6">
    <property type="entry name" value="HIGH ZINC ACTIVATED NUCLEAR RECEPTOR PROTEIN"/>
    <property type="match status" value="1"/>
</dbReference>
<dbReference type="InterPro" id="IPR000536">
    <property type="entry name" value="Nucl_hrmn_rcpt_lig-bd"/>
</dbReference>
<feature type="compositionally biased region" description="Basic and acidic residues" evidence="4">
    <location>
        <begin position="108"/>
        <end position="125"/>
    </location>
</feature>
<comment type="caution">
    <text evidence="6">The sequence shown here is derived from an EMBL/GenBank/DDBJ whole genome shotgun (WGS) entry which is preliminary data.</text>
</comment>
<dbReference type="Pfam" id="PF00104">
    <property type="entry name" value="Hormone_recep"/>
    <property type="match status" value="1"/>
</dbReference>
<dbReference type="SUPFAM" id="SSF48508">
    <property type="entry name" value="Nuclear receptor ligand-binding domain"/>
    <property type="match status" value="1"/>
</dbReference>
<dbReference type="PANTHER" id="PTHR46011">
    <property type="entry name" value="NUCLEAR HORMONE RECEPTOR FAMILY MEMBER NHR-86-RELATED"/>
    <property type="match status" value="1"/>
</dbReference>
<dbReference type="EMBL" id="BTSX01000004">
    <property type="protein sequence ID" value="GMS93234.1"/>
    <property type="molecule type" value="Genomic_DNA"/>
</dbReference>
<organism evidence="6 7">
    <name type="scientific">Pristionchus entomophagus</name>
    <dbReference type="NCBI Taxonomy" id="358040"/>
    <lineage>
        <taxon>Eukaryota</taxon>
        <taxon>Metazoa</taxon>
        <taxon>Ecdysozoa</taxon>
        <taxon>Nematoda</taxon>
        <taxon>Chromadorea</taxon>
        <taxon>Rhabditida</taxon>
        <taxon>Rhabditina</taxon>
        <taxon>Diplogasteromorpha</taxon>
        <taxon>Diplogasteroidea</taxon>
        <taxon>Neodiplogasteridae</taxon>
        <taxon>Pristionchus</taxon>
    </lineage>
</organism>
<feature type="non-terminal residue" evidence="6">
    <location>
        <position position="348"/>
    </location>
</feature>
<dbReference type="GO" id="GO:0005634">
    <property type="term" value="C:nucleus"/>
    <property type="evidence" value="ECO:0007669"/>
    <property type="project" value="TreeGrafter"/>
</dbReference>
<keyword evidence="2" id="KW-0804">Transcription</keyword>
<keyword evidence="1" id="KW-0805">Transcription regulation</keyword>
<evidence type="ECO:0000256" key="3">
    <source>
        <dbReference type="ARBA" id="ARBA00023170"/>
    </source>
</evidence>
<feature type="region of interest" description="Disordered" evidence="4">
    <location>
        <begin position="98"/>
        <end position="125"/>
    </location>
</feature>
<protein>
    <recommendedName>
        <fullName evidence="5">NR LBD domain-containing protein</fullName>
    </recommendedName>
</protein>
<evidence type="ECO:0000256" key="2">
    <source>
        <dbReference type="ARBA" id="ARBA00023163"/>
    </source>
</evidence>
<feature type="non-terminal residue" evidence="6">
    <location>
        <position position="1"/>
    </location>
</feature>
<accession>A0AAV5TGD0</accession>
<dbReference type="InterPro" id="IPR035500">
    <property type="entry name" value="NHR-like_dom_sf"/>
</dbReference>
<reference evidence="6" key="1">
    <citation type="submission" date="2023-10" db="EMBL/GenBank/DDBJ databases">
        <title>Genome assembly of Pristionchus species.</title>
        <authorList>
            <person name="Yoshida K."/>
            <person name="Sommer R.J."/>
        </authorList>
    </citation>
    <scope>NUCLEOTIDE SEQUENCE</scope>
    <source>
        <strain evidence="6">RS0144</strain>
    </source>
</reference>
<sequence>SLHALHHASGRGFPAMSGLSGDSNHYASGNGCLPCLFFVFQARQDHWSTVSLQTRHSQVHRVERWQVHVSSLSLRPMSLGWNGVRRPDENKATTARRFTTTTSRKGVHGTDREETEERNRAAEDLWHSPSAPQTASVEVYTIAVVEAIPFFENAFPSLEQLERHERDTIFKDYVAKVNLISSYYCGRKYWGDCKTKTMCSTATCYDSEVSFDFYYPGATENKGAFQSSLRSHANDHVAIFFPIFNRARITETEFHALAALIMTDHDLAISERAHQLLDGIRAEIFEDLQSYYQNEIALRDFSTRLGNLITLNHAVQECCAIFRVYFGFYSSIFDNYMVNRSMEELLLG</sequence>
<proteinExistence type="predicted"/>
<evidence type="ECO:0000259" key="5">
    <source>
        <dbReference type="SMART" id="SM00430"/>
    </source>
</evidence>
<evidence type="ECO:0000256" key="4">
    <source>
        <dbReference type="SAM" id="MobiDB-lite"/>
    </source>
</evidence>
<dbReference type="Proteomes" id="UP001432027">
    <property type="component" value="Unassembled WGS sequence"/>
</dbReference>
<evidence type="ECO:0000313" key="6">
    <source>
        <dbReference type="EMBL" id="GMS93234.1"/>
    </source>
</evidence>
<dbReference type="Gene3D" id="1.10.565.10">
    <property type="entry name" value="Retinoid X Receptor"/>
    <property type="match status" value="1"/>
</dbReference>
<keyword evidence="3" id="KW-0675">Receptor</keyword>
<dbReference type="SMART" id="SM00430">
    <property type="entry name" value="HOLI"/>
    <property type="match status" value="1"/>
</dbReference>